<sequence>MYSFKCRLYFEDKLAQLDYQAGEETKALRDKLTSIAEENKQLKSKLSNVMKEKQNHEKKITQQASKLLATINELNEERQLGKALRNNQQQWQAKVAKLEEKLTEIKTTKGEAKSREENNSASLEVCKEQIPMYLFDN</sequence>
<proteinExistence type="predicted"/>
<accession>A0A0T6B3Z0</accession>
<evidence type="ECO:0000256" key="1">
    <source>
        <dbReference type="SAM" id="Coils"/>
    </source>
</evidence>
<feature type="coiled-coil region" evidence="1">
    <location>
        <begin position="25"/>
        <end position="115"/>
    </location>
</feature>
<keyword evidence="3" id="KW-1185">Reference proteome</keyword>
<name>A0A0T6B3Z0_9SCAR</name>
<gene>
    <name evidence="2" type="ORF">AMK59_5652</name>
</gene>
<organism evidence="2 3">
    <name type="scientific">Oryctes borbonicus</name>
    <dbReference type="NCBI Taxonomy" id="1629725"/>
    <lineage>
        <taxon>Eukaryota</taxon>
        <taxon>Metazoa</taxon>
        <taxon>Ecdysozoa</taxon>
        <taxon>Arthropoda</taxon>
        <taxon>Hexapoda</taxon>
        <taxon>Insecta</taxon>
        <taxon>Pterygota</taxon>
        <taxon>Neoptera</taxon>
        <taxon>Endopterygota</taxon>
        <taxon>Coleoptera</taxon>
        <taxon>Polyphaga</taxon>
        <taxon>Scarabaeiformia</taxon>
        <taxon>Scarabaeidae</taxon>
        <taxon>Dynastinae</taxon>
        <taxon>Oryctes</taxon>
    </lineage>
</organism>
<reference evidence="2 3" key="1">
    <citation type="submission" date="2015-09" db="EMBL/GenBank/DDBJ databases">
        <title>Draft genome of the scarab beetle Oryctes borbonicus.</title>
        <authorList>
            <person name="Meyer J.M."/>
            <person name="Markov G.V."/>
            <person name="Baskaran P."/>
            <person name="Herrmann M."/>
            <person name="Sommer R.J."/>
            <person name="Roedelsperger C."/>
        </authorList>
    </citation>
    <scope>NUCLEOTIDE SEQUENCE [LARGE SCALE GENOMIC DNA]</scope>
    <source>
        <strain evidence="2">OB123</strain>
        <tissue evidence="2">Whole animal</tissue>
    </source>
</reference>
<evidence type="ECO:0000313" key="3">
    <source>
        <dbReference type="Proteomes" id="UP000051574"/>
    </source>
</evidence>
<comment type="caution">
    <text evidence="2">The sequence shown here is derived from an EMBL/GenBank/DDBJ whole genome shotgun (WGS) entry which is preliminary data.</text>
</comment>
<keyword evidence="1" id="KW-0175">Coiled coil</keyword>
<evidence type="ECO:0000313" key="2">
    <source>
        <dbReference type="EMBL" id="KRT81789.1"/>
    </source>
</evidence>
<dbReference type="AlphaFoldDB" id="A0A0T6B3Z0"/>
<dbReference type="EMBL" id="LJIG01016042">
    <property type="protein sequence ID" value="KRT81789.1"/>
    <property type="molecule type" value="Genomic_DNA"/>
</dbReference>
<dbReference type="Proteomes" id="UP000051574">
    <property type="component" value="Unassembled WGS sequence"/>
</dbReference>
<protein>
    <submittedName>
        <fullName evidence="2">Uncharacterized protein</fullName>
    </submittedName>
</protein>